<accession>A0A4Z1P908</accession>
<dbReference type="Proteomes" id="UP000298493">
    <property type="component" value="Unassembled WGS sequence"/>
</dbReference>
<proteinExistence type="predicted"/>
<dbReference type="AlphaFoldDB" id="A0A4Z1P908"/>
<keyword evidence="2" id="KW-1185">Reference proteome</keyword>
<evidence type="ECO:0000313" key="2">
    <source>
        <dbReference type="Proteomes" id="UP000298493"/>
    </source>
</evidence>
<dbReference type="EMBL" id="SNSC02000006">
    <property type="protein sequence ID" value="TID23439.1"/>
    <property type="molecule type" value="Genomic_DNA"/>
</dbReference>
<evidence type="ECO:0000313" key="1">
    <source>
        <dbReference type="EMBL" id="TID23439.1"/>
    </source>
</evidence>
<protein>
    <submittedName>
        <fullName evidence="1">Uncharacterized protein</fullName>
    </submittedName>
</protein>
<name>A0A4Z1P908_9PEZI</name>
<sequence length="74" mass="8294">MYEESFYCRSFNFFPRKGACIPYLTHAQGHILLRCASADAKSHSFAKPLNAVKEPGRDLDCAVLIRSADEAATW</sequence>
<comment type="caution">
    <text evidence="1">The sequence shown here is derived from an EMBL/GenBank/DDBJ whole genome shotgun (WGS) entry which is preliminary data.</text>
</comment>
<organism evidence="1 2">
    <name type="scientific">Venturia nashicola</name>
    <dbReference type="NCBI Taxonomy" id="86259"/>
    <lineage>
        <taxon>Eukaryota</taxon>
        <taxon>Fungi</taxon>
        <taxon>Dikarya</taxon>
        <taxon>Ascomycota</taxon>
        <taxon>Pezizomycotina</taxon>
        <taxon>Dothideomycetes</taxon>
        <taxon>Pleosporomycetidae</taxon>
        <taxon>Venturiales</taxon>
        <taxon>Venturiaceae</taxon>
        <taxon>Venturia</taxon>
    </lineage>
</organism>
<reference evidence="1 2" key="1">
    <citation type="submission" date="2019-04" db="EMBL/GenBank/DDBJ databases">
        <title>High contiguity whole genome sequence and gene annotation resource for two Venturia nashicola isolates.</title>
        <authorList>
            <person name="Prokchorchik M."/>
            <person name="Won K."/>
            <person name="Lee Y."/>
            <person name="Choi E.D."/>
            <person name="Segonzac C."/>
            <person name="Sohn K.H."/>
        </authorList>
    </citation>
    <scope>NUCLEOTIDE SEQUENCE [LARGE SCALE GENOMIC DNA]</scope>
    <source>
        <strain evidence="1 2">PRI2</strain>
    </source>
</reference>
<gene>
    <name evidence="1" type="ORF">E6O75_ATG03075</name>
</gene>